<organism evidence="2 3">
    <name type="scientific">Rhizoclosmatium globosum</name>
    <dbReference type="NCBI Taxonomy" id="329046"/>
    <lineage>
        <taxon>Eukaryota</taxon>
        <taxon>Fungi</taxon>
        <taxon>Fungi incertae sedis</taxon>
        <taxon>Chytridiomycota</taxon>
        <taxon>Chytridiomycota incertae sedis</taxon>
        <taxon>Chytridiomycetes</taxon>
        <taxon>Chytridiales</taxon>
        <taxon>Chytriomycetaceae</taxon>
        <taxon>Rhizoclosmatium</taxon>
    </lineage>
</organism>
<keyword evidence="3" id="KW-1185">Reference proteome</keyword>
<dbReference type="EMBL" id="MCGO01000018">
    <property type="protein sequence ID" value="ORY45919.1"/>
    <property type="molecule type" value="Genomic_DNA"/>
</dbReference>
<dbReference type="AlphaFoldDB" id="A0A1Y2CFV8"/>
<accession>A0A1Y2CFV8</accession>
<evidence type="ECO:0000256" key="1">
    <source>
        <dbReference type="SAM" id="MobiDB-lite"/>
    </source>
</evidence>
<feature type="compositionally biased region" description="Polar residues" evidence="1">
    <location>
        <begin position="1"/>
        <end position="18"/>
    </location>
</feature>
<protein>
    <submittedName>
        <fullName evidence="2">Uncharacterized protein</fullName>
    </submittedName>
</protein>
<sequence>MATSNPRQQLQPTASPSASLAAFPTTRQTRHLPLSLPNQNHIHSPSFAFQQPSPSFFFRHQHQHPNNVPGNNVQQPQSIEHILTDVFAELESSSSSSSAHSDKTLVNIIPNTPPKSLWFSPKSRKQRIVHFSPTVQYLDESMPHIDAKKKNAEDEDEDRAPLFWKLPFRIRAATISRYCSPQQLQNPATPPQTPPRKGIIKARKSGGKEYVPVDRLVVTARVWLVQRNLVTTSQITAAVIPNQEMAMGRWGSDSTLVPPRKLGNVDNEELLPSSCMSPSFPQQLISEHALECSCLSDYVPDRELDVAPTPESTRTFPTPSHLIITSALREILLSSSDTTTSMENVQSATKVQSTTTCSNQNNEDDDEDEEIQPQLLSLRISRSLTPFDTVTRLLEAKACAQLGIPCRITRIRILGPMPQRGKRDKKKKTDLKREWIDLEVGDEVEWRVRVGQVGMGSEMSMFLDVVEV</sequence>
<reference evidence="2 3" key="1">
    <citation type="submission" date="2016-07" db="EMBL/GenBank/DDBJ databases">
        <title>Pervasive Adenine N6-methylation of Active Genes in Fungi.</title>
        <authorList>
            <consortium name="DOE Joint Genome Institute"/>
            <person name="Mondo S.J."/>
            <person name="Dannebaum R.O."/>
            <person name="Kuo R.C."/>
            <person name="Labutti K."/>
            <person name="Haridas S."/>
            <person name="Kuo A."/>
            <person name="Salamov A."/>
            <person name="Ahrendt S.R."/>
            <person name="Lipzen A."/>
            <person name="Sullivan W."/>
            <person name="Andreopoulos W.B."/>
            <person name="Clum A."/>
            <person name="Lindquist E."/>
            <person name="Daum C."/>
            <person name="Ramamoorthy G.K."/>
            <person name="Gryganskyi A."/>
            <person name="Culley D."/>
            <person name="Magnuson J.K."/>
            <person name="James T.Y."/>
            <person name="O'Malley M.A."/>
            <person name="Stajich J.E."/>
            <person name="Spatafora J.W."/>
            <person name="Visel A."/>
            <person name="Grigoriev I.V."/>
        </authorList>
    </citation>
    <scope>NUCLEOTIDE SEQUENCE [LARGE SCALE GENOMIC DNA]</scope>
    <source>
        <strain evidence="2 3">JEL800</strain>
    </source>
</reference>
<feature type="region of interest" description="Disordered" evidence="1">
    <location>
        <begin position="1"/>
        <end position="21"/>
    </location>
</feature>
<proteinExistence type="predicted"/>
<gene>
    <name evidence="2" type="ORF">BCR33DRAFT_715944</name>
</gene>
<feature type="compositionally biased region" description="Polar residues" evidence="1">
    <location>
        <begin position="344"/>
        <end position="361"/>
    </location>
</feature>
<dbReference type="Proteomes" id="UP000193642">
    <property type="component" value="Unassembled WGS sequence"/>
</dbReference>
<feature type="compositionally biased region" description="Acidic residues" evidence="1">
    <location>
        <begin position="362"/>
        <end position="371"/>
    </location>
</feature>
<name>A0A1Y2CFV8_9FUNG</name>
<feature type="region of interest" description="Disordered" evidence="1">
    <location>
        <begin position="344"/>
        <end position="371"/>
    </location>
</feature>
<evidence type="ECO:0000313" key="2">
    <source>
        <dbReference type="EMBL" id="ORY45919.1"/>
    </source>
</evidence>
<evidence type="ECO:0000313" key="3">
    <source>
        <dbReference type="Proteomes" id="UP000193642"/>
    </source>
</evidence>
<comment type="caution">
    <text evidence="2">The sequence shown here is derived from an EMBL/GenBank/DDBJ whole genome shotgun (WGS) entry which is preliminary data.</text>
</comment>
<dbReference type="OrthoDB" id="10649294at2759"/>